<gene>
    <name evidence="1" type="ORF">LSH36_48g05031</name>
</gene>
<evidence type="ECO:0000313" key="2">
    <source>
        <dbReference type="Proteomes" id="UP001208570"/>
    </source>
</evidence>
<dbReference type="Proteomes" id="UP001208570">
    <property type="component" value="Unassembled WGS sequence"/>
</dbReference>
<comment type="caution">
    <text evidence="1">The sequence shown here is derived from an EMBL/GenBank/DDBJ whole genome shotgun (WGS) entry which is preliminary data.</text>
</comment>
<keyword evidence="2" id="KW-1185">Reference proteome</keyword>
<accession>A0AAD9K6I8</accession>
<dbReference type="AlphaFoldDB" id="A0AAD9K6I8"/>
<name>A0AAD9K6I8_9ANNE</name>
<proteinExistence type="predicted"/>
<dbReference type="Gene3D" id="3.40.50.980">
    <property type="match status" value="2"/>
</dbReference>
<dbReference type="InterPro" id="IPR020845">
    <property type="entry name" value="AMP-binding_CS"/>
</dbReference>
<evidence type="ECO:0008006" key="3">
    <source>
        <dbReference type="Google" id="ProtNLM"/>
    </source>
</evidence>
<dbReference type="SUPFAM" id="SSF56801">
    <property type="entry name" value="Acetyl-CoA synthetase-like"/>
    <property type="match status" value="1"/>
</dbReference>
<dbReference type="EMBL" id="JAODUP010000048">
    <property type="protein sequence ID" value="KAK2165582.1"/>
    <property type="molecule type" value="Genomic_DNA"/>
</dbReference>
<protein>
    <recommendedName>
        <fullName evidence="3">AMP-dependent synthetase/ligase domain-containing protein</fullName>
    </recommendedName>
</protein>
<organism evidence="1 2">
    <name type="scientific">Paralvinella palmiformis</name>
    <dbReference type="NCBI Taxonomy" id="53620"/>
    <lineage>
        <taxon>Eukaryota</taxon>
        <taxon>Metazoa</taxon>
        <taxon>Spiralia</taxon>
        <taxon>Lophotrochozoa</taxon>
        <taxon>Annelida</taxon>
        <taxon>Polychaeta</taxon>
        <taxon>Sedentaria</taxon>
        <taxon>Canalipalpata</taxon>
        <taxon>Terebellida</taxon>
        <taxon>Terebelliformia</taxon>
        <taxon>Alvinellidae</taxon>
        <taxon>Paralvinella</taxon>
    </lineage>
</organism>
<dbReference type="PROSITE" id="PS00455">
    <property type="entry name" value="AMP_BINDING"/>
    <property type="match status" value="1"/>
</dbReference>
<sequence>MVEFGNVLVCDDDWLERVLDEVNQCAEIPASPNVRLDNLVCVVYSSGTTGKPKGATLYIIPDSVIYDPRLLCHYIHRHQITRILFTPSLLEAVLDTRGLDVAVLLKSLRYADIDILWGSSNCRLAGEMPQNTRSCTVYQPLQYIGDPRYSMCRSH</sequence>
<reference evidence="1" key="1">
    <citation type="journal article" date="2023" name="Mol. Biol. Evol.">
        <title>Third-Generation Sequencing Reveals the Adaptive Role of the Epigenome in Three Deep-Sea Polychaetes.</title>
        <authorList>
            <person name="Perez M."/>
            <person name="Aroh O."/>
            <person name="Sun Y."/>
            <person name="Lan Y."/>
            <person name="Juniper S.K."/>
            <person name="Young C.R."/>
            <person name="Angers B."/>
            <person name="Qian P.Y."/>
        </authorList>
    </citation>
    <scope>NUCLEOTIDE SEQUENCE</scope>
    <source>
        <strain evidence="1">P08H-3</strain>
    </source>
</reference>
<evidence type="ECO:0000313" key="1">
    <source>
        <dbReference type="EMBL" id="KAK2165582.1"/>
    </source>
</evidence>